<protein>
    <submittedName>
        <fullName evidence="5">Citrinin biosynthesis oxygenase CtnA</fullName>
    </submittedName>
</protein>
<keyword evidence="3" id="KW-0408">Iron</keyword>
<organism evidence="5 6">
    <name type="scientific">Phyllosticta paracitricarpa</name>
    <dbReference type="NCBI Taxonomy" id="2016321"/>
    <lineage>
        <taxon>Eukaryota</taxon>
        <taxon>Fungi</taxon>
        <taxon>Dikarya</taxon>
        <taxon>Ascomycota</taxon>
        <taxon>Pezizomycotina</taxon>
        <taxon>Dothideomycetes</taxon>
        <taxon>Dothideomycetes incertae sedis</taxon>
        <taxon>Botryosphaeriales</taxon>
        <taxon>Phyllostictaceae</taxon>
        <taxon>Phyllosticta</taxon>
    </lineage>
</organism>
<accession>A0ABR1MTK4</accession>
<keyword evidence="2" id="KW-0560">Oxidoreductase</keyword>
<comment type="caution">
    <text evidence="5">The sequence shown here is derived from an EMBL/GenBank/DDBJ whole genome shotgun (WGS) entry which is preliminary data.</text>
</comment>
<dbReference type="SUPFAM" id="SSF51197">
    <property type="entry name" value="Clavaminate synthase-like"/>
    <property type="match status" value="1"/>
</dbReference>
<evidence type="ECO:0000256" key="1">
    <source>
        <dbReference type="ARBA" id="ARBA00022723"/>
    </source>
</evidence>
<dbReference type="Pfam" id="PF14226">
    <property type="entry name" value="DIOX_N"/>
    <property type="match status" value="1"/>
</dbReference>
<evidence type="ECO:0000256" key="3">
    <source>
        <dbReference type="ARBA" id="ARBA00023004"/>
    </source>
</evidence>
<dbReference type="InterPro" id="IPR027443">
    <property type="entry name" value="IPNS-like_sf"/>
</dbReference>
<dbReference type="InterPro" id="IPR026992">
    <property type="entry name" value="DIOX_N"/>
</dbReference>
<gene>
    <name evidence="5" type="ORF">JOL62DRAFT_600278</name>
</gene>
<dbReference type="EMBL" id="JBBPBF010000052">
    <property type="protein sequence ID" value="KAK7606274.1"/>
    <property type="molecule type" value="Genomic_DNA"/>
</dbReference>
<dbReference type="Gene3D" id="2.60.120.330">
    <property type="entry name" value="B-lactam Antibiotic, Isopenicillin N Synthase, Chain"/>
    <property type="match status" value="1"/>
</dbReference>
<proteinExistence type="predicted"/>
<evidence type="ECO:0000259" key="4">
    <source>
        <dbReference type="Pfam" id="PF14226"/>
    </source>
</evidence>
<keyword evidence="6" id="KW-1185">Reference proteome</keyword>
<sequence length="278" mass="30605">MSSVTQNPEFQIPVEDISAFLQNPSSPEAQIVIDSVRAACTTSAFFQPRENGISEGLVEALFQGAKALFALPLEEKKTLKRPGTKTGYDIMGAQALQHGALPDMKEGYYIGKDMAIDAEQTSRSFMTPNIWPSVKRVPEAVFKKPMVDYYGAVEALCLRPLEVIAAALPQGPDVLDELKEEPIVASMRLLHYPPPKSTAEKQFSAGAHTDFGHKSNLHRVLNLGDADCYSVPYFFDGCLDANLKRLDGADEDRILNVKEHMLERFATAYSTAYESRGG</sequence>
<dbReference type="PANTHER" id="PTHR10209">
    <property type="entry name" value="OXIDOREDUCTASE, 2OG-FE II OXYGENASE FAMILY PROTEIN"/>
    <property type="match status" value="1"/>
</dbReference>
<evidence type="ECO:0000256" key="2">
    <source>
        <dbReference type="ARBA" id="ARBA00023002"/>
    </source>
</evidence>
<dbReference type="Proteomes" id="UP001367316">
    <property type="component" value="Unassembled WGS sequence"/>
</dbReference>
<keyword evidence="1" id="KW-0479">Metal-binding</keyword>
<evidence type="ECO:0000313" key="6">
    <source>
        <dbReference type="Proteomes" id="UP001367316"/>
    </source>
</evidence>
<reference evidence="5 6" key="1">
    <citation type="submission" date="2024-04" db="EMBL/GenBank/DDBJ databases">
        <title>Phyllosticta paracitricarpa is synonymous to the EU quarantine fungus P. citricarpa based on phylogenomic analyses.</title>
        <authorList>
            <consortium name="Lawrence Berkeley National Laboratory"/>
            <person name="Van ingen-buijs V.A."/>
            <person name="Van westerhoven A.C."/>
            <person name="Haridas S."/>
            <person name="Skiadas P."/>
            <person name="Martin F."/>
            <person name="Groenewald J.Z."/>
            <person name="Crous P.W."/>
            <person name="Seidl M.F."/>
        </authorList>
    </citation>
    <scope>NUCLEOTIDE SEQUENCE [LARGE SCALE GENOMIC DNA]</scope>
    <source>
        <strain evidence="5 6">CBS 141358</strain>
    </source>
</reference>
<evidence type="ECO:0000313" key="5">
    <source>
        <dbReference type="EMBL" id="KAK7606274.1"/>
    </source>
</evidence>
<dbReference type="PANTHER" id="PTHR10209:SF881">
    <property type="entry name" value="FI07970P-RELATED"/>
    <property type="match status" value="1"/>
</dbReference>
<feature type="domain" description="Non-haem dioxygenase N-terminal" evidence="4">
    <location>
        <begin position="12"/>
        <end position="133"/>
    </location>
</feature>
<name>A0ABR1MTK4_9PEZI</name>